<comment type="caution">
    <text evidence="17">The sequence shown here is derived from an EMBL/GenBank/DDBJ whole genome shotgun (WGS) entry which is preliminary data.</text>
</comment>
<accession>A0A9W7T9V1</accession>
<keyword evidence="13" id="KW-0732">Signal</keyword>
<dbReference type="PANTHER" id="PTHR45828:SF44">
    <property type="entry name" value="FERRIC-CHELATE REDUCTASE 1-RELATED"/>
    <property type="match status" value="1"/>
</dbReference>
<dbReference type="PROSITE" id="PS50836">
    <property type="entry name" value="DOMON"/>
    <property type="match status" value="1"/>
</dbReference>
<dbReference type="InterPro" id="IPR042307">
    <property type="entry name" value="Reeler_sf"/>
</dbReference>
<keyword evidence="18" id="KW-1185">Reference proteome</keyword>
<dbReference type="Pfam" id="PF03351">
    <property type="entry name" value="DOMON"/>
    <property type="match status" value="1"/>
</dbReference>
<evidence type="ECO:0000256" key="12">
    <source>
        <dbReference type="SAM" id="Phobius"/>
    </source>
</evidence>
<evidence type="ECO:0000259" key="16">
    <source>
        <dbReference type="PROSITE" id="PS51019"/>
    </source>
</evidence>
<feature type="compositionally biased region" description="Polar residues" evidence="11">
    <location>
        <begin position="28"/>
        <end position="43"/>
    </location>
</feature>
<evidence type="ECO:0000313" key="17">
    <source>
        <dbReference type="EMBL" id="KAI7792666.1"/>
    </source>
</evidence>
<dbReference type="PANTHER" id="PTHR45828">
    <property type="entry name" value="CYTOCHROME B561/FERRIC REDUCTASE TRANSMEMBRANE"/>
    <property type="match status" value="1"/>
</dbReference>
<evidence type="ECO:0000256" key="3">
    <source>
        <dbReference type="ARBA" id="ARBA00009195"/>
    </source>
</evidence>
<keyword evidence="10" id="KW-0325">Glycoprotein</keyword>
<feature type="transmembrane region" description="Helical" evidence="12">
    <location>
        <begin position="398"/>
        <end position="419"/>
    </location>
</feature>
<dbReference type="SMART" id="SM00664">
    <property type="entry name" value="DoH"/>
    <property type="match status" value="1"/>
</dbReference>
<keyword evidence="4" id="KW-0813">Transport</keyword>
<evidence type="ECO:0000313" key="18">
    <source>
        <dbReference type="Proteomes" id="UP001059041"/>
    </source>
</evidence>
<dbReference type="InterPro" id="IPR002861">
    <property type="entry name" value="Reeler_dom"/>
</dbReference>
<dbReference type="InterPro" id="IPR005018">
    <property type="entry name" value="DOMON_domain"/>
</dbReference>
<dbReference type="Proteomes" id="UP001059041">
    <property type="component" value="Linkage Group LG23"/>
</dbReference>
<dbReference type="EMBL" id="JAFHDT010000023">
    <property type="protein sequence ID" value="KAI7792666.1"/>
    <property type="molecule type" value="Genomic_DNA"/>
</dbReference>
<dbReference type="InterPro" id="IPR006593">
    <property type="entry name" value="Cyt_b561/ferric_Rdtase_TM"/>
</dbReference>
<evidence type="ECO:0000259" key="15">
    <source>
        <dbReference type="PROSITE" id="PS50939"/>
    </source>
</evidence>
<evidence type="ECO:0000256" key="13">
    <source>
        <dbReference type="SAM" id="SignalP"/>
    </source>
</evidence>
<organism evidence="17 18">
    <name type="scientific">Triplophysa rosa</name>
    <name type="common">Cave loach</name>
    <dbReference type="NCBI Taxonomy" id="992332"/>
    <lineage>
        <taxon>Eukaryota</taxon>
        <taxon>Metazoa</taxon>
        <taxon>Chordata</taxon>
        <taxon>Craniata</taxon>
        <taxon>Vertebrata</taxon>
        <taxon>Euteleostomi</taxon>
        <taxon>Actinopterygii</taxon>
        <taxon>Neopterygii</taxon>
        <taxon>Teleostei</taxon>
        <taxon>Ostariophysi</taxon>
        <taxon>Cypriniformes</taxon>
        <taxon>Nemacheilidae</taxon>
        <taxon>Triplophysa</taxon>
    </lineage>
</organism>
<name>A0A9W7T9V1_TRIRA</name>
<keyword evidence="9 12" id="KW-0472">Membrane</keyword>
<dbReference type="InterPro" id="IPR051237">
    <property type="entry name" value="Ferric-chelate_Red/DefProt"/>
</dbReference>
<evidence type="ECO:0000256" key="5">
    <source>
        <dbReference type="ARBA" id="ARBA00022692"/>
    </source>
</evidence>
<comment type="subcellular location">
    <subcellularLocation>
        <location evidence="2">Membrane</location>
        <topology evidence="2">Multi-pass membrane protein</topology>
    </subcellularLocation>
</comment>
<keyword evidence="8" id="KW-0408">Iron</keyword>
<feature type="transmembrane region" description="Helical" evidence="12">
    <location>
        <begin position="535"/>
        <end position="556"/>
    </location>
</feature>
<evidence type="ECO:0000256" key="8">
    <source>
        <dbReference type="ARBA" id="ARBA00023004"/>
    </source>
</evidence>
<comment type="cofactor">
    <cofactor evidence="1">
        <name>heme b</name>
        <dbReference type="ChEBI" id="CHEBI:60344"/>
    </cofactor>
</comment>
<dbReference type="FunFam" id="2.60.40.4060:FF:000003">
    <property type="entry name" value="Ferric chelate reductase 1"/>
    <property type="match status" value="1"/>
</dbReference>
<feature type="chain" id="PRO_5040895632" evidence="13">
    <location>
        <begin position="17"/>
        <end position="559"/>
    </location>
</feature>
<keyword evidence="5 12" id="KW-0812">Transmembrane</keyword>
<dbReference type="Gene3D" id="1.20.120.1770">
    <property type="match status" value="1"/>
</dbReference>
<dbReference type="AlphaFoldDB" id="A0A9W7T9V1"/>
<feature type="region of interest" description="Disordered" evidence="11">
    <location>
        <begin position="28"/>
        <end position="47"/>
    </location>
</feature>
<evidence type="ECO:0000256" key="6">
    <source>
        <dbReference type="ARBA" id="ARBA00022982"/>
    </source>
</evidence>
<evidence type="ECO:0000256" key="7">
    <source>
        <dbReference type="ARBA" id="ARBA00022989"/>
    </source>
</evidence>
<feature type="transmembrane region" description="Helical" evidence="12">
    <location>
        <begin position="497"/>
        <end position="514"/>
    </location>
</feature>
<feature type="domain" description="Reelin" evidence="16">
    <location>
        <begin position="11"/>
        <end position="174"/>
    </location>
</feature>
<feature type="transmembrane region" description="Helical" evidence="12">
    <location>
        <begin position="425"/>
        <end position="447"/>
    </location>
</feature>
<dbReference type="SMART" id="SM00665">
    <property type="entry name" value="B561"/>
    <property type="match status" value="1"/>
</dbReference>
<keyword evidence="6" id="KW-0249">Electron transport</keyword>
<evidence type="ECO:0000259" key="14">
    <source>
        <dbReference type="PROSITE" id="PS50836"/>
    </source>
</evidence>
<dbReference type="CDD" id="cd08544">
    <property type="entry name" value="Reeler"/>
    <property type="match status" value="1"/>
</dbReference>
<keyword evidence="7 12" id="KW-1133">Transmembrane helix</keyword>
<dbReference type="OrthoDB" id="2419613at2759"/>
<protein>
    <submittedName>
        <fullName evidence="17">Ferric-chelate reductase 1</fullName>
    </submittedName>
</protein>
<feature type="transmembrane region" description="Helical" evidence="12">
    <location>
        <begin position="358"/>
        <end position="378"/>
    </location>
</feature>
<dbReference type="CDD" id="cd08760">
    <property type="entry name" value="Cyt_b561_FRRS1_like"/>
    <property type="match status" value="1"/>
</dbReference>
<dbReference type="GO" id="GO:0016020">
    <property type="term" value="C:membrane"/>
    <property type="evidence" value="ECO:0007669"/>
    <property type="project" value="UniProtKB-SubCell"/>
</dbReference>
<dbReference type="Pfam" id="PF02014">
    <property type="entry name" value="Reeler"/>
    <property type="match status" value="1"/>
</dbReference>
<dbReference type="PROSITE" id="PS51019">
    <property type="entry name" value="REELIN"/>
    <property type="match status" value="1"/>
</dbReference>
<evidence type="ECO:0000256" key="4">
    <source>
        <dbReference type="ARBA" id="ARBA00022448"/>
    </source>
</evidence>
<dbReference type="PROSITE" id="PS50939">
    <property type="entry name" value="CYTOCHROME_B561"/>
    <property type="match status" value="1"/>
</dbReference>
<reference evidence="17" key="1">
    <citation type="submission" date="2021-02" db="EMBL/GenBank/DDBJ databases">
        <title>Comparative genomics reveals that relaxation of natural selection precedes convergent phenotypic evolution of cavefish.</title>
        <authorList>
            <person name="Peng Z."/>
        </authorList>
    </citation>
    <scope>NUCLEOTIDE SEQUENCE</scope>
    <source>
        <tissue evidence="17">Muscle</tissue>
    </source>
</reference>
<evidence type="ECO:0000256" key="11">
    <source>
        <dbReference type="SAM" id="MobiDB-lite"/>
    </source>
</evidence>
<dbReference type="Gene3D" id="2.60.40.4060">
    <property type="entry name" value="Reeler domain"/>
    <property type="match status" value="1"/>
</dbReference>
<feature type="domain" description="Cytochrome b561" evidence="15">
    <location>
        <begin position="319"/>
        <end position="518"/>
    </location>
</feature>
<feature type="domain" description="DOMON" evidence="14">
    <location>
        <begin position="200"/>
        <end position="315"/>
    </location>
</feature>
<comment type="similarity">
    <text evidence="3">Belongs to the FRRS1 family.</text>
</comment>
<evidence type="ECO:0000256" key="9">
    <source>
        <dbReference type="ARBA" id="ARBA00023136"/>
    </source>
</evidence>
<dbReference type="CDD" id="cd09628">
    <property type="entry name" value="DOMON_SDR_2_like"/>
    <property type="match status" value="1"/>
</dbReference>
<evidence type="ECO:0000256" key="1">
    <source>
        <dbReference type="ARBA" id="ARBA00001970"/>
    </source>
</evidence>
<proteinExistence type="inferred from homology"/>
<evidence type="ECO:0000256" key="10">
    <source>
        <dbReference type="ARBA" id="ARBA00023180"/>
    </source>
</evidence>
<feature type="signal peptide" evidence="13">
    <location>
        <begin position="1"/>
        <end position="16"/>
    </location>
</feature>
<evidence type="ECO:0000256" key="2">
    <source>
        <dbReference type="ARBA" id="ARBA00004141"/>
    </source>
</evidence>
<gene>
    <name evidence="17" type="ORF">IRJ41_019049</name>
</gene>
<feature type="transmembrane region" description="Helical" evidence="12">
    <location>
        <begin position="459"/>
        <end position="485"/>
    </location>
</feature>
<sequence>MLLCIVLSACVGIAQSYRNGQVSTVCGSMTPSHSSNGAQTSAPPYTVTADRSSFKEGDEITVTLRASSGDFEGFMLQARKAGTTSAIGSFTVTVSDAQGLICNGAANSAVSHTSDSEKTVIQKKWKAPASGQISNIEFSVTFVKDFSTFWVGVKSSVITYTGTSTPVTAAPTVPSWNTECGKSKVCFSQPSNCDPTTATNCYFMSVQTSSSQSEMKIEIVGPSNGYVAIGFSDDQAMGNDAIYICGKDNSGLLQVQHAFSTGKKTPNILTLGNVSDIKTAMTNGVLNCSFTSRNPISTGSRAASVSEYFLMIAAGPSSQGNIQFHTNTYVTQSKVNLLKPAAVSAGEKYPAIVKAHGALMLIAWMTTGSVGMLIARYLKAVGKGKGCCGKDVWFLAHVTLMSLSIIATAIAFILVFSYARDWTGGAHPVLGCLVMILTLIQPVVAALRCDPQHEKRFVFNWAHSFIALAIKGLAVAAIFTGLALIGKSEDEEWMLKVMGGFVAWEALIYVLQDLHKRTKKKDAEICSLGLMSTELVLLLLFLLGNLAFLIALLVGIGKA</sequence>